<dbReference type="OrthoDB" id="9809296at2"/>
<proteinExistence type="predicted"/>
<dbReference type="AlphaFoldDB" id="A0A556MUC6"/>
<dbReference type="SUPFAM" id="SSF55826">
    <property type="entry name" value="YbaK/ProRS associated domain"/>
    <property type="match status" value="1"/>
</dbReference>
<keyword evidence="3" id="KW-1185">Reference proteome</keyword>
<evidence type="ECO:0000313" key="3">
    <source>
        <dbReference type="Proteomes" id="UP000318733"/>
    </source>
</evidence>
<reference evidence="2 3" key="1">
    <citation type="submission" date="2019-07" db="EMBL/GenBank/DDBJ databases">
        <authorList>
            <person name="Huq M.A."/>
        </authorList>
    </citation>
    <scope>NUCLEOTIDE SEQUENCE [LARGE SCALE GENOMIC DNA]</scope>
    <source>
        <strain evidence="2 3">MAH-19</strain>
    </source>
</reference>
<dbReference type="PANTHER" id="PTHR30411">
    <property type="entry name" value="CYTOPLASMIC PROTEIN"/>
    <property type="match status" value="1"/>
</dbReference>
<accession>A0A556MUC6</accession>
<dbReference type="CDD" id="cd04332">
    <property type="entry name" value="YbaK_like"/>
    <property type="match status" value="1"/>
</dbReference>
<dbReference type="PANTHER" id="PTHR30411:SF1">
    <property type="entry name" value="CYTOPLASMIC PROTEIN"/>
    <property type="match status" value="1"/>
</dbReference>
<comment type="caution">
    <text evidence="2">The sequence shown here is derived from an EMBL/GenBank/DDBJ whole genome shotgun (WGS) entry which is preliminary data.</text>
</comment>
<protein>
    <submittedName>
        <fullName evidence="2">YbaK/EbsC family protein</fullName>
    </submittedName>
</protein>
<dbReference type="InterPro" id="IPR007214">
    <property type="entry name" value="YbaK/aa-tRNA-synth-assoc-dom"/>
</dbReference>
<dbReference type="Proteomes" id="UP000318733">
    <property type="component" value="Unassembled WGS sequence"/>
</dbReference>
<dbReference type="EMBL" id="VLPK01000001">
    <property type="protein sequence ID" value="TSJ43398.1"/>
    <property type="molecule type" value="Genomic_DNA"/>
</dbReference>
<dbReference type="RefSeq" id="WP_144246963.1">
    <property type="nucleotide sequence ID" value="NZ_VLPK01000001.1"/>
</dbReference>
<evidence type="ECO:0000259" key="1">
    <source>
        <dbReference type="Pfam" id="PF04073"/>
    </source>
</evidence>
<dbReference type="Pfam" id="PF04073">
    <property type="entry name" value="tRNA_edit"/>
    <property type="match status" value="1"/>
</dbReference>
<feature type="domain" description="YbaK/aminoacyl-tRNA synthetase-associated" evidence="1">
    <location>
        <begin position="32"/>
        <end position="146"/>
    </location>
</feature>
<name>A0A556MUC6_9SPHI</name>
<dbReference type="InterPro" id="IPR036754">
    <property type="entry name" value="YbaK/aa-tRNA-synt-asso_dom_sf"/>
</dbReference>
<evidence type="ECO:0000313" key="2">
    <source>
        <dbReference type="EMBL" id="TSJ43398.1"/>
    </source>
</evidence>
<sequence>MHANVSKVLNENGITFREIRHDSFSFAITSPMDFANALGYSLDRITKSVFLRSKSRDKYVMAVCSMSRKLNFAELATLAGAAKLEVAEKQELAELVGYPVNGVCSIGLSPAIQVFVDEALLTFPTILVGSGEAAVEIELSPADLAEISKATSTNISL</sequence>
<gene>
    <name evidence="2" type="ORF">FO440_04175</name>
</gene>
<dbReference type="Gene3D" id="3.90.960.10">
    <property type="entry name" value="YbaK/aminoacyl-tRNA synthetase-associated domain"/>
    <property type="match status" value="1"/>
</dbReference>
<dbReference type="GO" id="GO:0002161">
    <property type="term" value="F:aminoacyl-tRNA deacylase activity"/>
    <property type="evidence" value="ECO:0007669"/>
    <property type="project" value="InterPro"/>
</dbReference>
<organism evidence="2 3">
    <name type="scientific">Mucilaginibacter corticis</name>
    <dbReference type="NCBI Taxonomy" id="2597670"/>
    <lineage>
        <taxon>Bacteria</taxon>
        <taxon>Pseudomonadati</taxon>
        <taxon>Bacteroidota</taxon>
        <taxon>Sphingobacteriia</taxon>
        <taxon>Sphingobacteriales</taxon>
        <taxon>Sphingobacteriaceae</taxon>
        <taxon>Mucilaginibacter</taxon>
    </lineage>
</organism>